<feature type="region of interest" description="Disordered" evidence="1">
    <location>
        <begin position="40"/>
        <end position="64"/>
    </location>
</feature>
<feature type="compositionally biased region" description="Polar residues" evidence="1">
    <location>
        <begin position="49"/>
        <end position="64"/>
    </location>
</feature>
<proteinExistence type="predicted"/>
<dbReference type="Proteomes" id="UP001428341">
    <property type="component" value="Unassembled WGS sequence"/>
</dbReference>
<comment type="caution">
    <text evidence="2">The sequence shown here is derived from an EMBL/GenBank/DDBJ whole genome shotgun (WGS) entry which is preliminary data.</text>
</comment>
<dbReference type="AlphaFoldDB" id="A0AAP0LXB1"/>
<accession>A0AAP0LXB1</accession>
<gene>
    <name evidence="2" type="ORF">WN944_018722</name>
</gene>
<keyword evidence="3" id="KW-1185">Reference proteome</keyword>
<dbReference type="EMBL" id="JBCGBO010000007">
    <property type="protein sequence ID" value="KAK9187330.1"/>
    <property type="molecule type" value="Genomic_DNA"/>
</dbReference>
<reference evidence="2 3" key="1">
    <citation type="submission" date="2024-05" db="EMBL/GenBank/DDBJ databases">
        <title>Haplotype-resolved chromosome-level genome assembly of Huyou (Citrus changshanensis).</title>
        <authorList>
            <person name="Miao C."/>
            <person name="Chen W."/>
            <person name="Wu Y."/>
            <person name="Wang L."/>
            <person name="Zhao S."/>
            <person name="Grierson D."/>
            <person name="Xu C."/>
            <person name="Chen K."/>
        </authorList>
    </citation>
    <scope>NUCLEOTIDE SEQUENCE [LARGE SCALE GENOMIC DNA]</scope>
    <source>
        <strain evidence="2">01-14</strain>
        <tissue evidence="2">Leaf</tissue>
    </source>
</reference>
<organism evidence="2 3">
    <name type="scientific">Citrus x changshan-huyou</name>
    <dbReference type="NCBI Taxonomy" id="2935761"/>
    <lineage>
        <taxon>Eukaryota</taxon>
        <taxon>Viridiplantae</taxon>
        <taxon>Streptophyta</taxon>
        <taxon>Embryophyta</taxon>
        <taxon>Tracheophyta</taxon>
        <taxon>Spermatophyta</taxon>
        <taxon>Magnoliopsida</taxon>
        <taxon>eudicotyledons</taxon>
        <taxon>Gunneridae</taxon>
        <taxon>Pentapetalae</taxon>
        <taxon>rosids</taxon>
        <taxon>malvids</taxon>
        <taxon>Sapindales</taxon>
        <taxon>Rutaceae</taxon>
        <taxon>Aurantioideae</taxon>
        <taxon>Citrus</taxon>
    </lineage>
</organism>
<evidence type="ECO:0000313" key="3">
    <source>
        <dbReference type="Proteomes" id="UP001428341"/>
    </source>
</evidence>
<protein>
    <submittedName>
        <fullName evidence="2">Uncharacterized protein</fullName>
    </submittedName>
</protein>
<name>A0AAP0LXB1_9ROSI</name>
<sequence>MPMDNGNLLENVVENADNLGNQNLVGANDAPMATTNIIGPSAAAHASDEYSTTSTSPHKRLSSSFSTNIDFEGESIRV</sequence>
<evidence type="ECO:0000256" key="1">
    <source>
        <dbReference type="SAM" id="MobiDB-lite"/>
    </source>
</evidence>
<evidence type="ECO:0000313" key="2">
    <source>
        <dbReference type="EMBL" id="KAK9187330.1"/>
    </source>
</evidence>